<dbReference type="GO" id="GO:0006545">
    <property type="term" value="P:glycine biosynthetic process"/>
    <property type="evidence" value="ECO:0007669"/>
    <property type="project" value="TreeGrafter"/>
</dbReference>
<dbReference type="Gene3D" id="3.90.1150.10">
    <property type="entry name" value="Aspartate Aminotransferase, domain 1"/>
    <property type="match status" value="1"/>
</dbReference>
<comment type="caution">
    <text evidence="6">The sequence shown here is derived from an EMBL/GenBank/DDBJ whole genome shotgun (WGS) entry which is preliminary data.</text>
</comment>
<dbReference type="PANTHER" id="PTHR48097">
    <property type="entry name" value="L-THREONINE ALDOLASE-RELATED"/>
    <property type="match status" value="1"/>
</dbReference>
<comment type="similarity">
    <text evidence="2">Belongs to the threonine aldolase family.</text>
</comment>
<dbReference type="SUPFAM" id="SSF53383">
    <property type="entry name" value="PLP-dependent transferases"/>
    <property type="match status" value="1"/>
</dbReference>
<sequence length="382" mass="41224">MTLVTDADRDASSEQSPRQRLWHASRSATRLLSNERPSALAERLAALAASPNASTGEPVDTYGGGIVERLESRVAGLLGKPAALWFPSGTIAQQAMLRVWAARAGTSRVAVHPLHHTQVNEEGAFTALSGLEPVLLTTDPRQPTADDLAETPGPLAAAVVELPMQELGYVLPTWEEYERFAAVARERSVPVHVDGARLWESQHHFARSAAEIAALASSVYVSMYKGVGGLSGALVASDADAVEEARVWRTRYGGDLFQQFPAIVAALDGLDGRLDRMPVWARQAAVIAEGLSSLPHLTVTPNPPHICEFWVYADLPPDALNRAVLEHLEAVGERWVHGWWPDDDGRAVAEVTVRDAALSWTAEDVERAGRSVLQRAADLSAP</sequence>
<reference evidence="6" key="2">
    <citation type="submission" date="2023-01" db="EMBL/GenBank/DDBJ databases">
        <authorList>
            <person name="Sun Q."/>
            <person name="Evtushenko L."/>
        </authorList>
    </citation>
    <scope>NUCLEOTIDE SEQUENCE</scope>
    <source>
        <strain evidence="6">VKM Ac-1401</strain>
    </source>
</reference>
<name>A0A9W6H7M3_9MICO</name>
<evidence type="ECO:0000256" key="2">
    <source>
        <dbReference type="ARBA" id="ARBA00006966"/>
    </source>
</evidence>
<dbReference type="InterPro" id="IPR015422">
    <property type="entry name" value="PyrdxlP-dep_Trfase_small"/>
</dbReference>
<dbReference type="Gene3D" id="3.40.640.10">
    <property type="entry name" value="Type I PLP-dependent aspartate aminotransferase-like (Major domain)"/>
    <property type="match status" value="1"/>
</dbReference>
<gene>
    <name evidence="6" type="ORF">GCM10017584_09980</name>
</gene>
<evidence type="ECO:0000256" key="1">
    <source>
        <dbReference type="ARBA" id="ARBA00001933"/>
    </source>
</evidence>
<comment type="cofactor">
    <cofactor evidence="1">
        <name>pyridoxal 5'-phosphate</name>
        <dbReference type="ChEBI" id="CHEBI:597326"/>
    </cofactor>
</comment>
<evidence type="ECO:0000259" key="5">
    <source>
        <dbReference type="Pfam" id="PF01212"/>
    </source>
</evidence>
<evidence type="ECO:0000256" key="4">
    <source>
        <dbReference type="SAM" id="MobiDB-lite"/>
    </source>
</evidence>
<dbReference type="InterPro" id="IPR015421">
    <property type="entry name" value="PyrdxlP-dep_Trfase_major"/>
</dbReference>
<evidence type="ECO:0000313" key="7">
    <source>
        <dbReference type="Proteomes" id="UP001142372"/>
    </source>
</evidence>
<feature type="region of interest" description="Disordered" evidence="4">
    <location>
        <begin position="1"/>
        <end position="23"/>
    </location>
</feature>
<dbReference type="Pfam" id="PF01212">
    <property type="entry name" value="Beta_elim_lyase"/>
    <property type="match status" value="1"/>
</dbReference>
<reference evidence="6" key="1">
    <citation type="journal article" date="2014" name="Int. J. Syst. Evol. Microbiol.">
        <title>Complete genome sequence of Corynebacterium casei LMG S-19264T (=DSM 44701T), isolated from a smear-ripened cheese.</title>
        <authorList>
            <consortium name="US DOE Joint Genome Institute (JGI-PGF)"/>
            <person name="Walter F."/>
            <person name="Albersmeier A."/>
            <person name="Kalinowski J."/>
            <person name="Ruckert C."/>
        </authorList>
    </citation>
    <scope>NUCLEOTIDE SEQUENCE</scope>
    <source>
        <strain evidence="6">VKM Ac-1401</strain>
    </source>
</reference>
<protein>
    <submittedName>
        <fullName evidence="6">Threonine aldolase</fullName>
    </submittedName>
</protein>
<feature type="compositionally biased region" description="Basic and acidic residues" evidence="4">
    <location>
        <begin position="1"/>
        <end position="12"/>
    </location>
</feature>
<dbReference type="Proteomes" id="UP001142372">
    <property type="component" value="Unassembled WGS sequence"/>
</dbReference>
<dbReference type="GO" id="GO:0006567">
    <property type="term" value="P:L-threonine catabolic process"/>
    <property type="evidence" value="ECO:0007669"/>
    <property type="project" value="TreeGrafter"/>
</dbReference>
<dbReference type="EMBL" id="BSEN01000003">
    <property type="protein sequence ID" value="GLJ75424.1"/>
    <property type="molecule type" value="Genomic_DNA"/>
</dbReference>
<evidence type="ECO:0000256" key="3">
    <source>
        <dbReference type="ARBA" id="ARBA00022898"/>
    </source>
</evidence>
<accession>A0A9W6H7M3</accession>
<dbReference type="PANTHER" id="PTHR48097:SF9">
    <property type="entry name" value="L-THREONINE ALDOLASE"/>
    <property type="match status" value="1"/>
</dbReference>
<keyword evidence="3" id="KW-0663">Pyridoxal phosphate</keyword>
<dbReference type="GO" id="GO:0008732">
    <property type="term" value="F:L-allo-threonine aldolase activity"/>
    <property type="evidence" value="ECO:0007669"/>
    <property type="project" value="TreeGrafter"/>
</dbReference>
<keyword evidence="7" id="KW-1185">Reference proteome</keyword>
<proteinExistence type="inferred from homology"/>
<dbReference type="InterPro" id="IPR001597">
    <property type="entry name" value="ArAA_b-elim_lyase/Thr_aldolase"/>
</dbReference>
<dbReference type="InterPro" id="IPR015424">
    <property type="entry name" value="PyrdxlP-dep_Trfase"/>
</dbReference>
<organism evidence="6 7">
    <name type="scientific">Leifsonia poae</name>
    <dbReference type="NCBI Taxonomy" id="110933"/>
    <lineage>
        <taxon>Bacteria</taxon>
        <taxon>Bacillati</taxon>
        <taxon>Actinomycetota</taxon>
        <taxon>Actinomycetes</taxon>
        <taxon>Micrococcales</taxon>
        <taxon>Microbacteriaceae</taxon>
        <taxon>Leifsonia</taxon>
    </lineage>
</organism>
<feature type="domain" description="Aromatic amino acid beta-eliminating lyase/threonine aldolase" evidence="5">
    <location>
        <begin position="62"/>
        <end position="300"/>
    </location>
</feature>
<evidence type="ECO:0000313" key="6">
    <source>
        <dbReference type="EMBL" id="GLJ75424.1"/>
    </source>
</evidence>
<dbReference type="GO" id="GO:0005829">
    <property type="term" value="C:cytosol"/>
    <property type="evidence" value="ECO:0007669"/>
    <property type="project" value="TreeGrafter"/>
</dbReference>
<dbReference type="AlphaFoldDB" id="A0A9W6H7M3"/>